<name>A0ABS3VTG4_MICEH</name>
<organism evidence="4 5">
    <name type="scientific">Micromonospora echinofusca</name>
    <dbReference type="NCBI Taxonomy" id="47858"/>
    <lineage>
        <taxon>Bacteria</taxon>
        <taxon>Bacillati</taxon>
        <taxon>Actinomycetota</taxon>
        <taxon>Actinomycetes</taxon>
        <taxon>Micromonosporales</taxon>
        <taxon>Micromonosporaceae</taxon>
        <taxon>Micromonospora</taxon>
    </lineage>
</organism>
<dbReference type="RefSeq" id="WP_208814728.1">
    <property type="nucleotide sequence ID" value="NZ_WVUH01000147.1"/>
</dbReference>
<dbReference type="InterPro" id="IPR029063">
    <property type="entry name" value="SAM-dependent_MTases_sf"/>
</dbReference>
<keyword evidence="1 4" id="KW-0489">Methyltransferase</keyword>
<evidence type="ECO:0000313" key="5">
    <source>
        <dbReference type="Proteomes" id="UP000823521"/>
    </source>
</evidence>
<proteinExistence type="predicted"/>
<dbReference type="InterPro" id="IPR002935">
    <property type="entry name" value="SAM_O-MeTrfase"/>
</dbReference>
<reference evidence="4 5" key="1">
    <citation type="submission" date="2019-12" db="EMBL/GenBank/DDBJ databases">
        <title>Whole genome sequencing of endophytic Actinobacterium Micromonospora sp. MPMI6T.</title>
        <authorList>
            <person name="Evv R."/>
            <person name="Podile A.R."/>
        </authorList>
    </citation>
    <scope>NUCLEOTIDE SEQUENCE [LARGE SCALE GENOMIC DNA]</scope>
    <source>
        <strain evidence="4 5">MPMI6</strain>
    </source>
</reference>
<dbReference type="Proteomes" id="UP000823521">
    <property type="component" value="Unassembled WGS sequence"/>
</dbReference>
<dbReference type="PANTHER" id="PTHR10509:SF14">
    <property type="entry name" value="CAFFEOYL-COA O-METHYLTRANSFERASE 3-RELATED"/>
    <property type="match status" value="1"/>
</dbReference>
<evidence type="ECO:0000313" key="4">
    <source>
        <dbReference type="EMBL" id="MBO4207815.1"/>
    </source>
</evidence>
<dbReference type="Pfam" id="PF01596">
    <property type="entry name" value="Methyltransf_3"/>
    <property type="match status" value="1"/>
</dbReference>
<dbReference type="GO" id="GO:0032259">
    <property type="term" value="P:methylation"/>
    <property type="evidence" value="ECO:0007669"/>
    <property type="project" value="UniProtKB-KW"/>
</dbReference>
<dbReference type="EMBL" id="WVUH01000147">
    <property type="protein sequence ID" value="MBO4207815.1"/>
    <property type="molecule type" value="Genomic_DNA"/>
</dbReference>
<evidence type="ECO:0000256" key="2">
    <source>
        <dbReference type="ARBA" id="ARBA00022679"/>
    </source>
</evidence>
<keyword evidence="3" id="KW-0949">S-adenosyl-L-methionine</keyword>
<keyword evidence="2" id="KW-0808">Transferase</keyword>
<evidence type="ECO:0000256" key="3">
    <source>
        <dbReference type="ARBA" id="ARBA00022691"/>
    </source>
</evidence>
<dbReference type="SUPFAM" id="SSF53335">
    <property type="entry name" value="S-adenosyl-L-methionine-dependent methyltransferases"/>
    <property type="match status" value="1"/>
</dbReference>
<dbReference type="InterPro" id="IPR050362">
    <property type="entry name" value="Cation-dep_OMT"/>
</dbReference>
<comment type="caution">
    <text evidence="4">The sequence shown here is derived from an EMBL/GenBank/DDBJ whole genome shotgun (WGS) entry which is preliminary data.</text>
</comment>
<sequence length="247" mass="26925">MRQYAEPRTGCFGALKDFRSTSGQPTSLVPVKAITLPGVEEYAAAHTTSDPEHLVEVAAETRRLCELPQMMIGPVQARFLQFYLLALQPRAVLEIGTFTGYSSLSMAEVLPPGGHITTCELSEENAAIAQRHIDASAYADRITIRVGPALKTIESLSGPFDFVMLDADQANFSEYLDPLLERLSPNGVIAVDNVLWNGAVIDNCDGDPATDGIHRFNKMVAARPDLVCVLLTIRDGILLIRRAEGRD</sequence>
<dbReference type="PROSITE" id="PS51682">
    <property type="entry name" value="SAM_OMT_I"/>
    <property type="match status" value="1"/>
</dbReference>
<gene>
    <name evidence="4" type="ORF">GSF22_17650</name>
</gene>
<dbReference type="PANTHER" id="PTHR10509">
    <property type="entry name" value="O-METHYLTRANSFERASE-RELATED"/>
    <property type="match status" value="1"/>
</dbReference>
<protein>
    <submittedName>
        <fullName evidence="4">Methyltransferase</fullName>
    </submittedName>
</protein>
<accession>A0ABS3VTG4</accession>
<keyword evidence="5" id="KW-1185">Reference proteome</keyword>
<evidence type="ECO:0000256" key="1">
    <source>
        <dbReference type="ARBA" id="ARBA00022603"/>
    </source>
</evidence>
<dbReference type="CDD" id="cd02440">
    <property type="entry name" value="AdoMet_MTases"/>
    <property type="match status" value="1"/>
</dbReference>
<dbReference type="Gene3D" id="3.40.50.150">
    <property type="entry name" value="Vaccinia Virus protein VP39"/>
    <property type="match status" value="1"/>
</dbReference>
<dbReference type="GO" id="GO:0008168">
    <property type="term" value="F:methyltransferase activity"/>
    <property type="evidence" value="ECO:0007669"/>
    <property type="project" value="UniProtKB-KW"/>
</dbReference>